<evidence type="ECO:0000313" key="2">
    <source>
        <dbReference type="EMBL" id="KAE9617175.1"/>
    </source>
</evidence>
<reference evidence="3" key="1">
    <citation type="journal article" date="2020" name="Nat. Commun.">
        <title>Genome sequence of the cluster root forming white lupin.</title>
        <authorList>
            <person name="Hufnagel B."/>
            <person name="Marques A."/>
            <person name="Soriano A."/>
            <person name="Marques L."/>
            <person name="Divol F."/>
            <person name="Doumas P."/>
            <person name="Sallet E."/>
            <person name="Mancinotti D."/>
            <person name="Carrere S."/>
            <person name="Marande W."/>
            <person name="Arribat S."/>
            <person name="Keller J."/>
            <person name="Huneau C."/>
            <person name="Blein T."/>
            <person name="Aime D."/>
            <person name="Laguerre M."/>
            <person name="Taylor J."/>
            <person name="Schubert V."/>
            <person name="Nelson M."/>
            <person name="Geu-Flores F."/>
            <person name="Crespi M."/>
            <person name="Gallardo-Guerrero K."/>
            <person name="Delaux P.-M."/>
            <person name="Salse J."/>
            <person name="Berges H."/>
            <person name="Guyot R."/>
            <person name="Gouzy J."/>
            <person name="Peret B."/>
        </authorList>
    </citation>
    <scope>NUCLEOTIDE SEQUENCE [LARGE SCALE GENOMIC DNA]</scope>
    <source>
        <strain evidence="3">cv. Amiga</strain>
    </source>
</reference>
<accession>A0A6A4QR01</accession>
<keyword evidence="1" id="KW-0732">Signal</keyword>
<protein>
    <recommendedName>
        <fullName evidence="4">Neprosin activation peptide</fullName>
    </recommendedName>
</protein>
<evidence type="ECO:0000313" key="3">
    <source>
        <dbReference type="Proteomes" id="UP000447434"/>
    </source>
</evidence>
<dbReference type="Proteomes" id="UP000447434">
    <property type="component" value="Chromosome 3"/>
</dbReference>
<evidence type="ECO:0008006" key="4">
    <source>
        <dbReference type="Google" id="ProtNLM"/>
    </source>
</evidence>
<feature type="chain" id="PRO_5025377972" description="Neprosin activation peptide" evidence="1">
    <location>
        <begin position="26"/>
        <end position="99"/>
    </location>
</feature>
<keyword evidence="3" id="KW-1185">Reference proteome</keyword>
<comment type="caution">
    <text evidence="2">The sequence shown here is derived from an EMBL/GenBank/DDBJ whole genome shotgun (WGS) entry which is preliminary data.</text>
</comment>
<evidence type="ECO:0000256" key="1">
    <source>
        <dbReference type="SAM" id="SignalP"/>
    </source>
</evidence>
<dbReference type="OrthoDB" id="1935425at2759"/>
<dbReference type="EMBL" id="WOCE01000003">
    <property type="protein sequence ID" value="KAE9617175.1"/>
    <property type="molecule type" value="Genomic_DNA"/>
</dbReference>
<gene>
    <name evidence="2" type="ORF">Lalb_Chr03g0032651</name>
</gene>
<dbReference type="AlphaFoldDB" id="A0A6A4QR01"/>
<feature type="signal peptide" evidence="1">
    <location>
        <begin position="1"/>
        <end position="25"/>
    </location>
</feature>
<organism evidence="2 3">
    <name type="scientific">Lupinus albus</name>
    <name type="common">White lupine</name>
    <name type="synonym">Lupinus termis</name>
    <dbReference type="NCBI Taxonomy" id="3870"/>
    <lineage>
        <taxon>Eukaryota</taxon>
        <taxon>Viridiplantae</taxon>
        <taxon>Streptophyta</taxon>
        <taxon>Embryophyta</taxon>
        <taxon>Tracheophyta</taxon>
        <taxon>Spermatophyta</taxon>
        <taxon>Magnoliopsida</taxon>
        <taxon>eudicotyledons</taxon>
        <taxon>Gunneridae</taxon>
        <taxon>Pentapetalae</taxon>
        <taxon>rosids</taxon>
        <taxon>fabids</taxon>
        <taxon>Fabales</taxon>
        <taxon>Fabaceae</taxon>
        <taxon>Papilionoideae</taxon>
        <taxon>50 kb inversion clade</taxon>
        <taxon>genistoids sensu lato</taxon>
        <taxon>core genistoids</taxon>
        <taxon>Genisteae</taxon>
        <taxon>Lupinus</taxon>
    </lineage>
</organism>
<name>A0A6A4QR01_LUPAL</name>
<proteinExistence type="predicted"/>
<sequence>MCTNMINIVFLCLCLVTNNYHIVYSRITSVTQDQENLDFERQLKLINKPPLKTIRLKPSFEVNNMKSTRLSSIGIEEDLCPKGIVPIRRTTKYDLIRAK</sequence>